<dbReference type="InterPro" id="IPR002871">
    <property type="entry name" value="NIF_FeS_clus_asmbl_NifU_N"/>
</dbReference>
<evidence type="ECO:0000313" key="16">
    <source>
        <dbReference type="Proteomes" id="UP000575480"/>
    </source>
</evidence>
<evidence type="ECO:0000313" key="9">
    <source>
        <dbReference type="EMBL" id="NWK13264.1"/>
    </source>
</evidence>
<dbReference type="AlphaFoldDB" id="A0A7K4MTK0"/>
<accession>A0A7K4MTK0</accession>
<gene>
    <name evidence="6" type="ORF">HX840_00825</name>
    <name evidence="7" type="ORF">HX847_03085</name>
    <name evidence="3" type="ORF">HX848_01185</name>
    <name evidence="8" type="ORF">HX852_01060</name>
    <name evidence="9" type="ORF">HX853_01280</name>
    <name evidence="5" type="ORF">HX854_01365</name>
    <name evidence="4" type="ORF">HX858_03530</name>
    <name evidence="2" type="ORF">HX860_00805</name>
</gene>
<sequence>MSGNADIYHEMIVDYSRNPTNYETEDQRKLEDSFFKNTDVIFHDSNPLCGDSIDIGLKIDDNKVTDIKFSGKGCAICMACSSVLTEITKGKSLDDVRKIEKNDILSELGLEQLQAVRIKCALLSLKVLKSALYTYLAKHLDDSQDVDKLKEDAASLY</sequence>
<evidence type="ECO:0000313" key="14">
    <source>
        <dbReference type="Proteomes" id="UP000559282"/>
    </source>
</evidence>
<organism evidence="4 16">
    <name type="scientific">Marine Group I thaumarchaeote</name>
    <dbReference type="NCBI Taxonomy" id="2511932"/>
    <lineage>
        <taxon>Archaea</taxon>
        <taxon>Nitrososphaerota</taxon>
        <taxon>Marine Group I</taxon>
    </lineage>
</organism>
<evidence type="ECO:0000313" key="11">
    <source>
        <dbReference type="Proteomes" id="UP000535457"/>
    </source>
</evidence>
<name>A0A7K4MTK0_9ARCH</name>
<dbReference type="EMBL" id="JACATI010000001">
    <property type="protein sequence ID" value="NWJ19613.1"/>
    <property type="molecule type" value="Genomic_DNA"/>
</dbReference>
<reference evidence="10 11" key="1">
    <citation type="journal article" date="2019" name="Environ. Microbiol.">
        <title>Genomics insights into ecotype formation of ammonia-oxidizing archaea in the deep ocean.</title>
        <authorList>
            <person name="Wang Y."/>
            <person name="Huang J.M."/>
            <person name="Cui G.J."/>
            <person name="Nunoura T."/>
            <person name="Takaki Y."/>
            <person name="Li W.L."/>
            <person name="Li J."/>
            <person name="Gao Z.M."/>
            <person name="Takai K."/>
            <person name="Zhang A.Q."/>
            <person name="Stepanauskas R."/>
        </authorList>
    </citation>
    <scope>NUCLEOTIDE SEQUENCE [LARGE SCALE GENOMIC DNA]</scope>
    <source>
        <strain evidence="8 13">D1a</strain>
        <strain evidence="2 17">L14</strain>
        <strain evidence="4 16">L15a</strain>
        <strain evidence="9 11">L19a</strain>
        <strain evidence="7 14">T1C4</strain>
        <strain evidence="3 15">T1L11</strain>
        <strain evidence="6 12">T1L9</strain>
        <strain evidence="5 10">T3L1</strain>
    </source>
</reference>
<dbReference type="GO" id="GO:0016226">
    <property type="term" value="P:iron-sulfur cluster assembly"/>
    <property type="evidence" value="ECO:0007669"/>
    <property type="project" value="InterPro"/>
</dbReference>
<evidence type="ECO:0000313" key="7">
    <source>
        <dbReference type="EMBL" id="NWK07391.1"/>
    </source>
</evidence>
<evidence type="ECO:0000313" key="17">
    <source>
        <dbReference type="Proteomes" id="UP000587702"/>
    </source>
</evidence>
<evidence type="ECO:0000313" key="13">
    <source>
        <dbReference type="Proteomes" id="UP000549797"/>
    </source>
</evidence>
<dbReference type="SUPFAM" id="SSF82649">
    <property type="entry name" value="SufE/NifU"/>
    <property type="match status" value="1"/>
</dbReference>
<comment type="caution">
    <text evidence="4">The sequence shown here is derived from an EMBL/GenBank/DDBJ whole genome shotgun (WGS) entry which is preliminary data.</text>
</comment>
<dbReference type="Pfam" id="PF01592">
    <property type="entry name" value="NifU_N"/>
    <property type="match status" value="1"/>
</dbReference>
<proteinExistence type="predicted"/>
<evidence type="ECO:0000313" key="15">
    <source>
        <dbReference type="Proteomes" id="UP000563820"/>
    </source>
</evidence>
<dbReference type="Proteomes" id="UP000563820">
    <property type="component" value="Unassembled WGS sequence"/>
</dbReference>
<evidence type="ECO:0000313" key="10">
    <source>
        <dbReference type="Proteomes" id="UP000520052"/>
    </source>
</evidence>
<dbReference type="Proteomes" id="UP000587702">
    <property type="component" value="Unassembled WGS sequence"/>
</dbReference>
<evidence type="ECO:0000313" key="4">
    <source>
        <dbReference type="EMBL" id="NWJ56818.1"/>
    </source>
</evidence>
<evidence type="ECO:0000313" key="8">
    <source>
        <dbReference type="EMBL" id="NWK08382.1"/>
    </source>
</evidence>
<evidence type="ECO:0000313" key="6">
    <source>
        <dbReference type="EMBL" id="NWK00451.1"/>
    </source>
</evidence>
<dbReference type="Gene3D" id="3.90.1010.10">
    <property type="match status" value="1"/>
</dbReference>
<dbReference type="PANTHER" id="PTHR10093">
    <property type="entry name" value="IRON-SULFUR CLUSTER ASSEMBLY ENZYME NIFU HOMOLOG"/>
    <property type="match status" value="1"/>
</dbReference>
<protein>
    <submittedName>
        <fullName evidence="4">Iron-sulfur cluster assembly scaffold protein</fullName>
    </submittedName>
</protein>
<dbReference type="Proteomes" id="UP000575480">
    <property type="component" value="Unassembled WGS sequence"/>
</dbReference>
<reference evidence="4" key="2">
    <citation type="submission" date="2020-06" db="EMBL/GenBank/DDBJ databases">
        <authorList>
            <person name="Wang Y."/>
        </authorList>
    </citation>
    <scope>NUCLEOTIDE SEQUENCE</scope>
    <source>
        <strain evidence="8">D1a</strain>
        <strain evidence="2">L14</strain>
        <strain evidence="4">L15a</strain>
        <strain evidence="9">L19a</strain>
        <strain evidence="7">T1C4</strain>
        <strain evidence="3">T1L11</strain>
        <strain evidence="6">T1L9</strain>
        <strain evidence="5">T3L1</strain>
    </source>
</reference>
<dbReference type="EMBL" id="JACATC010000002">
    <property type="protein sequence ID" value="NWJ83382.1"/>
    <property type="molecule type" value="Genomic_DNA"/>
</dbReference>
<dbReference type="EMBL" id="JACATH010000002">
    <property type="protein sequence ID" value="NWJ56818.1"/>
    <property type="molecule type" value="Genomic_DNA"/>
</dbReference>
<dbReference type="GO" id="GO:0051536">
    <property type="term" value="F:iron-sulfur cluster binding"/>
    <property type="evidence" value="ECO:0007669"/>
    <property type="project" value="InterPro"/>
</dbReference>
<feature type="domain" description="NIF system FeS cluster assembly NifU N-terminal" evidence="1">
    <location>
        <begin position="8"/>
        <end position="139"/>
    </location>
</feature>
<dbReference type="EMBL" id="JACATE010000002">
    <property type="protein sequence ID" value="NWJ28008.1"/>
    <property type="molecule type" value="Genomic_DNA"/>
</dbReference>
<evidence type="ECO:0000313" key="12">
    <source>
        <dbReference type="Proteomes" id="UP000547822"/>
    </source>
</evidence>
<dbReference type="EMBL" id="JACATD010000001">
    <property type="protein sequence ID" value="NWK00451.1"/>
    <property type="molecule type" value="Genomic_DNA"/>
</dbReference>
<dbReference type="EMBL" id="JACATF010000008">
    <property type="protein sequence ID" value="NWK07391.1"/>
    <property type="molecule type" value="Genomic_DNA"/>
</dbReference>
<dbReference type="EMBL" id="JACATG010000001">
    <property type="protein sequence ID" value="NWK13264.1"/>
    <property type="molecule type" value="Genomic_DNA"/>
</dbReference>
<evidence type="ECO:0000313" key="3">
    <source>
        <dbReference type="EMBL" id="NWJ28008.1"/>
    </source>
</evidence>
<evidence type="ECO:0000313" key="5">
    <source>
        <dbReference type="EMBL" id="NWJ83382.1"/>
    </source>
</evidence>
<dbReference type="EMBL" id="JACATJ010000001">
    <property type="protein sequence ID" value="NWK08382.1"/>
    <property type="molecule type" value="Genomic_DNA"/>
</dbReference>
<dbReference type="Proteomes" id="UP000520052">
    <property type="component" value="Unassembled WGS sequence"/>
</dbReference>
<dbReference type="Proteomes" id="UP000547822">
    <property type="component" value="Unassembled WGS sequence"/>
</dbReference>
<evidence type="ECO:0000259" key="1">
    <source>
        <dbReference type="Pfam" id="PF01592"/>
    </source>
</evidence>
<dbReference type="GO" id="GO:0005506">
    <property type="term" value="F:iron ion binding"/>
    <property type="evidence" value="ECO:0007669"/>
    <property type="project" value="InterPro"/>
</dbReference>
<dbReference type="Proteomes" id="UP000559282">
    <property type="component" value="Unassembled WGS sequence"/>
</dbReference>
<dbReference type="CDD" id="cd06664">
    <property type="entry name" value="IscU_like"/>
    <property type="match status" value="1"/>
</dbReference>
<dbReference type="Proteomes" id="UP000535457">
    <property type="component" value="Unassembled WGS sequence"/>
</dbReference>
<dbReference type="Proteomes" id="UP000549797">
    <property type="component" value="Unassembled WGS sequence"/>
</dbReference>
<evidence type="ECO:0000313" key="2">
    <source>
        <dbReference type="EMBL" id="NWJ19613.1"/>
    </source>
</evidence>